<dbReference type="EMBL" id="CAJVQB010032749">
    <property type="protein sequence ID" value="CAG8818747.1"/>
    <property type="molecule type" value="Genomic_DNA"/>
</dbReference>
<feature type="non-terminal residue" evidence="1">
    <location>
        <position position="120"/>
    </location>
</feature>
<protein>
    <submittedName>
        <fullName evidence="1">46254_t:CDS:1</fullName>
    </submittedName>
</protein>
<proteinExistence type="predicted"/>
<sequence length="120" mass="14170">GFEIFEHRELLSLESFEKDEIDRVRHFRIEIETSLAGLPIRCKTQYQQAGYVNYMISCVNQNAVDSNIVQEYLLEQQYKKINNQMKQCLPIVLFNINQILEFEENITENVAEIDPGWINL</sequence>
<keyword evidence="2" id="KW-1185">Reference proteome</keyword>
<reference evidence="1 2" key="1">
    <citation type="submission" date="2021-06" db="EMBL/GenBank/DDBJ databases">
        <authorList>
            <person name="Kallberg Y."/>
            <person name="Tangrot J."/>
            <person name="Rosling A."/>
        </authorList>
    </citation>
    <scope>NUCLEOTIDE SEQUENCE [LARGE SCALE GENOMIC DNA]</scope>
    <source>
        <strain evidence="1 2">120-4 pot B 10/14</strain>
    </source>
</reference>
<comment type="caution">
    <text evidence="1">The sequence shown here is derived from an EMBL/GenBank/DDBJ whole genome shotgun (WGS) entry which is preliminary data.</text>
</comment>
<accession>A0ABN7W6U2</accession>
<dbReference type="Proteomes" id="UP000789901">
    <property type="component" value="Unassembled WGS sequence"/>
</dbReference>
<organism evidence="1 2">
    <name type="scientific">Gigaspora margarita</name>
    <dbReference type="NCBI Taxonomy" id="4874"/>
    <lineage>
        <taxon>Eukaryota</taxon>
        <taxon>Fungi</taxon>
        <taxon>Fungi incertae sedis</taxon>
        <taxon>Mucoromycota</taxon>
        <taxon>Glomeromycotina</taxon>
        <taxon>Glomeromycetes</taxon>
        <taxon>Diversisporales</taxon>
        <taxon>Gigasporaceae</taxon>
        <taxon>Gigaspora</taxon>
    </lineage>
</organism>
<gene>
    <name evidence="1" type="ORF">GMARGA_LOCUS27132</name>
</gene>
<evidence type="ECO:0000313" key="2">
    <source>
        <dbReference type="Proteomes" id="UP000789901"/>
    </source>
</evidence>
<name>A0ABN7W6U2_GIGMA</name>
<evidence type="ECO:0000313" key="1">
    <source>
        <dbReference type="EMBL" id="CAG8818747.1"/>
    </source>
</evidence>
<feature type="non-terminal residue" evidence="1">
    <location>
        <position position="1"/>
    </location>
</feature>